<dbReference type="InParanoid" id="M3YKM6"/>
<reference evidence="2" key="1">
    <citation type="submission" date="2024-06" db="UniProtKB">
        <authorList>
            <consortium name="Ensembl"/>
        </authorList>
    </citation>
    <scope>IDENTIFICATION</scope>
</reference>
<proteinExistence type="predicted"/>
<dbReference type="Ensembl" id="ENSMPUT00000012078.1">
    <property type="protein sequence ID" value="ENSMPUP00000011883.1"/>
    <property type="gene ID" value="ENSMPUG00000011975.1"/>
</dbReference>
<sequence>WSGAGSKLGRPGCRLRARSPSSHPGREPAQGAAVNSPRGESVPAASAHAPGLSPTPSSGSRPEVGEDSGTRSGTSSRDCDAEAGAEEARHARPRLPIRRSQWEPGAAAHAPCAAPARSLLPPARASLGLRGSTLPHTGTHCNMSSLPKLRTQESSMRAGEKKRERELRELWERGEDPREARGSQSTAGEGHRSNCSLGRERPAE</sequence>
<feature type="region of interest" description="Disordered" evidence="1">
    <location>
        <begin position="1"/>
        <end position="204"/>
    </location>
</feature>
<protein>
    <submittedName>
        <fullName evidence="2">Uncharacterized protein</fullName>
    </submittedName>
</protein>
<organism evidence="2">
    <name type="scientific">Mustela putorius furo</name>
    <name type="common">European domestic ferret</name>
    <name type="synonym">Mustela furo</name>
    <dbReference type="NCBI Taxonomy" id="9669"/>
    <lineage>
        <taxon>Eukaryota</taxon>
        <taxon>Metazoa</taxon>
        <taxon>Chordata</taxon>
        <taxon>Craniata</taxon>
        <taxon>Vertebrata</taxon>
        <taxon>Euteleostomi</taxon>
        <taxon>Mammalia</taxon>
        <taxon>Eutheria</taxon>
        <taxon>Laurasiatheria</taxon>
        <taxon>Carnivora</taxon>
        <taxon>Caniformia</taxon>
        <taxon>Musteloidea</taxon>
        <taxon>Mustelidae</taxon>
        <taxon>Mustelinae</taxon>
        <taxon>Mustela</taxon>
    </lineage>
</organism>
<evidence type="ECO:0000313" key="2">
    <source>
        <dbReference type="Ensembl" id="ENSMPUP00000011883.1"/>
    </source>
</evidence>
<dbReference type="HOGENOM" id="CLU_1345940_0_0_1"/>
<name>M3YKM6_MUSPF</name>
<evidence type="ECO:0000256" key="1">
    <source>
        <dbReference type="SAM" id="MobiDB-lite"/>
    </source>
</evidence>
<dbReference type="AlphaFoldDB" id="M3YKM6"/>
<feature type="compositionally biased region" description="Low complexity" evidence="1">
    <location>
        <begin position="104"/>
        <end position="127"/>
    </location>
</feature>
<dbReference type="EMBL" id="AEYP01074210">
    <property type="status" value="NOT_ANNOTATED_CDS"/>
    <property type="molecule type" value="Genomic_DNA"/>
</dbReference>
<accession>M3YKM6</accession>
<feature type="compositionally biased region" description="Polar residues" evidence="1">
    <location>
        <begin position="134"/>
        <end position="145"/>
    </location>
</feature>
<feature type="compositionally biased region" description="Basic and acidic residues" evidence="1">
    <location>
        <begin position="158"/>
        <end position="181"/>
    </location>
</feature>